<feature type="transmembrane region" description="Helical" evidence="5">
    <location>
        <begin position="87"/>
        <end position="106"/>
    </location>
</feature>
<dbReference type="PANTHER" id="PTHR43310:SF1">
    <property type="entry name" value="SULFATE TRANSPORTER YBAR-RELATED"/>
    <property type="match status" value="1"/>
</dbReference>
<dbReference type="Pfam" id="PF01740">
    <property type="entry name" value="STAS"/>
    <property type="match status" value="1"/>
</dbReference>
<reference evidence="7 8" key="1">
    <citation type="submission" date="2021-03" db="EMBL/GenBank/DDBJ databases">
        <title>Identification of novel Bacillus strains.</title>
        <authorList>
            <person name="Xiao Z."/>
            <person name="Li Y."/>
            <person name="Shen J."/>
        </authorList>
    </citation>
    <scope>NUCLEOTIDE SEQUENCE [LARGE SCALE GENOMIC DNA]</scope>
    <source>
        <strain evidence="7 8">SY8</strain>
    </source>
</reference>
<dbReference type="InterPro" id="IPR011547">
    <property type="entry name" value="SLC26A/SulP_dom"/>
</dbReference>
<feature type="transmembrane region" description="Helical" evidence="5">
    <location>
        <begin position="167"/>
        <end position="188"/>
    </location>
</feature>
<protein>
    <submittedName>
        <fullName evidence="7">SulP family inorganic anion transporter</fullName>
    </submittedName>
</protein>
<name>A0ABS3P173_9BACI</name>
<sequence>MFQTIKNEWFSNVKGDVLSGIVVALALIPEAIAFSVIAGVDPMVGLYAAFCIAVTISFVGGRPGMISAATGAMALLMITIVKDYGLQYLFATTILTGVVQIIFGVLKLSSFMKFVPRSVMSGFVNSLGILVFTAQLPHFQGANWQMYALVALGLAIIYLFPRITTAVPSTLIAIIVVTSIALLGGLQLRTVGDMGSLPTELPFFSIPNVPFTLETLAIILPYSIMLAVIGLLESLLTASLLDDMTDTTSNKHKEARGQGISNIVAGFFGGMAGCAMIGQSVINIKSGGRGRLSTFVAGGFLIVLLFVLGDYVVHIPMAALVAVMIMVSIGTFDWNSVFTLHKVPKGDAFVMIVTVTIVLVTHNLALGVMIGTVISAVLFAFNMAKKIHVKHFYVGEKKIYAIHGQLFFASTTEFINAFQFKGDVKEVEIDFTQAHVWDGSAVAAVDKVVMKYEQNGVKVKITGLNERSSELVIKLAKQAVR</sequence>
<dbReference type="InterPro" id="IPR052706">
    <property type="entry name" value="Membrane-Transporter-like"/>
</dbReference>
<dbReference type="CDD" id="cd07042">
    <property type="entry name" value="STAS_SulP_like_sulfate_transporter"/>
    <property type="match status" value="1"/>
</dbReference>
<evidence type="ECO:0000256" key="4">
    <source>
        <dbReference type="ARBA" id="ARBA00023136"/>
    </source>
</evidence>
<gene>
    <name evidence="7" type="ORF">J4P90_17160</name>
</gene>
<dbReference type="InterPro" id="IPR002645">
    <property type="entry name" value="STAS_dom"/>
</dbReference>
<proteinExistence type="predicted"/>
<dbReference type="SUPFAM" id="SSF52091">
    <property type="entry name" value="SpoIIaa-like"/>
    <property type="match status" value="1"/>
</dbReference>
<organism evidence="7 8">
    <name type="scientific">Bacillus arachidis</name>
    <dbReference type="NCBI Taxonomy" id="2819290"/>
    <lineage>
        <taxon>Bacteria</taxon>
        <taxon>Bacillati</taxon>
        <taxon>Bacillota</taxon>
        <taxon>Bacilli</taxon>
        <taxon>Bacillales</taxon>
        <taxon>Bacillaceae</taxon>
        <taxon>Bacillus</taxon>
    </lineage>
</organism>
<accession>A0ABS3P173</accession>
<evidence type="ECO:0000256" key="3">
    <source>
        <dbReference type="ARBA" id="ARBA00022989"/>
    </source>
</evidence>
<feature type="transmembrane region" description="Helical" evidence="5">
    <location>
        <begin position="43"/>
        <end position="60"/>
    </location>
</feature>
<evidence type="ECO:0000256" key="5">
    <source>
        <dbReference type="SAM" id="Phobius"/>
    </source>
</evidence>
<dbReference type="RefSeq" id="WP_208018427.1">
    <property type="nucleotide sequence ID" value="NZ_JAGDQJ010000019.1"/>
</dbReference>
<dbReference type="Pfam" id="PF00916">
    <property type="entry name" value="Sulfate_transp"/>
    <property type="match status" value="1"/>
</dbReference>
<dbReference type="InterPro" id="IPR018045">
    <property type="entry name" value="S04_transporter_CS"/>
</dbReference>
<dbReference type="PANTHER" id="PTHR43310">
    <property type="entry name" value="SULFATE TRANSPORTER YBAR-RELATED"/>
    <property type="match status" value="1"/>
</dbReference>
<feature type="transmembrane region" description="Helical" evidence="5">
    <location>
        <begin position="219"/>
        <end position="241"/>
    </location>
</feature>
<evidence type="ECO:0000313" key="8">
    <source>
        <dbReference type="Proteomes" id="UP000677611"/>
    </source>
</evidence>
<feature type="transmembrane region" description="Helical" evidence="5">
    <location>
        <begin position="348"/>
        <end position="381"/>
    </location>
</feature>
<feature type="transmembrane region" description="Helical" evidence="5">
    <location>
        <begin position="262"/>
        <end position="282"/>
    </location>
</feature>
<dbReference type="PROSITE" id="PS50801">
    <property type="entry name" value="STAS"/>
    <property type="match status" value="1"/>
</dbReference>
<feature type="domain" description="STAS" evidence="6">
    <location>
        <begin position="399"/>
        <end position="481"/>
    </location>
</feature>
<evidence type="ECO:0000256" key="1">
    <source>
        <dbReference type="ARBA" id="ARBA00004141"/>
    </source>
</evidence>
<dbReference type="Gene3D" id="3.30.750.24">
    <property type="entry name" value="STAS domain"/>
    <property type="match status" value="1"/>
</dbReference>
<dbReference type="PROSITE" id="PS01130">
    <property type="entry name" value="SLC26A"/>
    <property type="match status" value="1"/>
</dbReference>
<keyword evidence="8" id="KW-1185">Reference proteome</keyword>
<evidence type="ECO:0000256" key="2">
    <source>
        <dbReference type="ARBA" id="ARBA00022692"/>
    </source>
</evidence>
<keyword evidence="4 5" id="KW-0472">Membrane</keyword>
<feature type="transmembrane region" description="Helical" evidence="5">
    <location>
        <begin position="142"/>
        <end position="160"/>
    </location>
</feature>
<keyword evidence="2 5" id="KW-0812">Transmembrane</keyword>
<comment type="subcellular location">
    <subcellularLocation>
        <location evidence="1">Membrane</location>
        <topology evidence="1">Multi-pass membrane protein</topology>
    </subcellularLocation>
</comment>
<evidence type="ECO:0000259" key="6">
    <source>
        <dbReference type="PROSITE" id="PS50801"/>
    </source>
</evidence>
<evidence type="ECO:0000313" key="7">
    <source>
        <dbReference type="EMBL" id="MBO1626932.1"/>
    </source>
</evidence>
<dbReference type="Proteomes" id="UP000677611">
    <property type="component" value="Unassembled WGS sequence"/>
</dbReference>
<dbReference type="EMBL" id="JAGDQJ010000019">
    <property type="protein sequence ID" value="MBO1626932.1"/>
    <property type="molecule type" value="Genomic_DNA"/>
</dbReference>
<dbReference type="InterPro" id="IPR036513">
    <property type="entry name" value="STAS_dom_sf"/>
</dbReference>
<feature type="transmembrane region" description="Helical" evidence="5">
    <location>
        <begin position="294"/>
        <end position="313"/>
    </location>
</feature>
<comment type="caution">
    <text evidence="7">The sequence shown here is derived from an EMBL/GenBank/DDBJ whole genome shotgun (WGS) entry which is preliminary data.</text>
</comment>
<feature type="transmembrane region" description="Helical" evidence="5">
    <location>
        <begin position="318"/>
        <end position="336"/>
    </location>
</feature>
<feature type="transmembrane region" description="Helical" evidence="5">
    <location>
        <begin position="118"/>
        <end position="136"/>
    </location>
</feature>
<keyword evidence="3 5" id="KW-1133">Transmembrane helix</keyword>